<evidence type="ECO:0000256" key="1">
    <source>
        <dbReference type="SAM" id="SignalP"/>
    </source>
</evidence>
<keyword evidence="3" id="KW-1185">Reference proteome</keyword>
<sequence length="54" mass="5985">MRFTLIHTLALVGLVHGLALPADVSSALEKRWTYMTEKIDLETGDAIKDNVDTN</sequence>
<evidence type="ECO:0000313" key="2">
    <source>
        <dbReference type="EMBL" id="QDS68213.1"/>
    </source>
</evidence>
<evidence type="ECO:0000313" key="3">
    <source>
        <dbReference type="Proteomes" id="UP000316270"/>
    </source>
</evidence>
<protein>
    <submittedName>
        <fullName evidence="2">Uncharacterized protein</fullName>
    </submittedName>
</protein>
<dbReference type="Proteomes" id="UP000316270">
    <property type="component" value="Chromosome 1"/>
</dbReference>
<name>A0A517KXV4_9PEZI</name>
<feature type="chain" id="PRO_5021937043" evidence="1">
    <location>
        <begin position="18"/>
        <end position="54"/>
    </location>
</feature>
<gene>
    <name evidence="2" type="ORF">FKW77_010573</name>
</gene>
<feature type="signal peptide" evidence="1">
    <location>
        <begin position="1"/>
        <end position="17"/>
    </location>
</feature>
<accession>A0A517KXV4</accession>
<reference evidence="2 3" key="1">
    <citation type="submission" date="2019-07" db="EMBL/GenBank/DDBJ databases">
        <title>Finished genome of Venturia effusa.</title>
        <authorList>
            <person name="Young C.A."/>
            <person name="Cox M.P."/>
            <person name="Ganley A.R.D."/>
            <person name="David W.J."/>
        </authorList>
    </citation>
    <scope>NUCLEOTIDE SEQUENCE [LARGE SCALE GENOMIC DNA]</scope>
    <source>
        <strain evidence="3">albino</strain>
    </source>
</reference>
<keyword evidence="1" id="KW-0732">Signal</keyword>
<organism evidence="2 3">
    <name type="scientific">Venturia effusa</name>
    <dbReference type="NCBI Taxonomy" id="50376"/>
    <lineage>
        <taxon>Eukaryota</taxon>
        <taxon>Fungi</taxon>
        <taxon>Dikarya</taxon>
        <taxon>Ascomycota</taxon>
        <taxon>Pezizomycotina</taxon>
        <taxon>Dothideomycetes</taxon>
        <taxon>Pleosporomycetidae</taxon>
        <taxon>Venturiales</taxon>
        <taxon>Venturiaceae</taxon>
        <taxon>Venturia</taxon>
    </lineage>
</organism>
<dbReference type="AlphaFoldDB" id="A0A517KXV4"/>
<dbReference type="EMBL" id="CP042185">
    <property type="protein sequence ID" value="QDS68213.1"/>
    <property type="molecule type" value="Genomic_DNA"/>
</dbReference>
<proteinExistence type="predicted"/>